<evidence type="ECO:0000256" key="2">
    <source>
        <dbReference type="ARBA" id="ARBA00022448"/>
    </source>
</evidence>
<keyword evidence="6 8" id="KW-1133">Transmembrane helix</keyword>
<keyword evidence="2" id="KW-0813">Transport</keyword>
<dbReference type="GO" id="GO:0005886">
    <property type="term" value="C:plasma membrane"/>
    <property type="evidence" value="ECO:0007669"/>
    <property type="project" value="UniProtKB-SubCell"/>
</dbReference>
<evidence type="ECO:0000256" key="7">
    <source>
        <dbReference type="ARBA" id="ARBA00023136"/>
    </source>
</evidence>
<dbReference type="Proteomes" id="UP000094336">
    <property type="component" value="Unassembled WGS sequence"/>
</dbReference>
<dbReference type="Pfam" id="PF20398">
    <property type="entry name" value="DUF6691"/>
    <property type="match status" value="1"/>
</dbReference>
<dbReference type="InterPro" id="IPR046513">
    <property type="entry name" value="DUF6691"/>
</dbReference>
<evidence type="ECO:0000256" key="8">
    <source>
        <dbReference type="SAM" id="Phobius"/>
    </source>
</evidence>
<feature type="transmembrane region" description="Helical" evidence="8">
    <location>
        <begin position="147"/>
        <end position="167"/>
    </location>
</feature>
<feature type="transmembrane region" description="Helical" evidence="8">
    <location>
        <begin position="64"/>
        <end position="81"/>
    </location>
</feature>
<feature type="transmembrane region" description="Helical" evidence="8">
    <location>
        <begin position="356"/>
        <end position="383"/>
    </location>
</feature>
<feature type="transmembrane region" description="Helical" evidence="8">
    <location>
        <begin position="20"/>
        <end position="43"/>
    </location>
</feature>
<name>A0A1E3QZX4_9ASCO</name>
<evidence type="ECO:0000313" key="9">
    <source>
        <dbReference type="EMBL" id="ODQ83094.1"/>
    </source>
</evidence>
<keyword evidence="10" id="KW-1185">Reference proteome</keyword>
<feature type="transmembrane region" description="Helical" evidence="8">
    <location>
        <begin position="206"/>
        <end position="223"/>
    </location>
</feature>
<evidence type="ECO:0000256" key="5">
    <source>
        <dbReference type="ARBA" id="ARBA00022692"/>
    </source>
</evidence>
<reference evidence="10" key="1">
    <citation type="submission" date="2016-05" db="EMBL/GenBank/DDBJ databases">
        <title>Comparative genomics of biotechnologically important yeasts.</title>
        <authorList>
            <consortium name="DOE Joint Genome Institute"/>
            <person name="Riley R."/>
            <person name="Haridas S."/>
            <person name="Wolfe K.H."/>
            <person name="Lopes M.R."/>
            <person name="Hittinger C.T."/>
            <person name="Goker M."/>
            <person name="Salamov A."/>
            <person name="Wisecaver J."/>
            <person name="Long T.M."/>
            <person name="Aerts A.L."/>
            <person name="Barry K."/>
            <person name="Choi C."/>
            <person name="Clum A."/>
            <person name="Coughlan A.Y."/>
            <person name="Deshpande S."/>
            <person name="Douglass A.P."/>
            <person name="Hanson S.J."/>
            <person name="Klenk H.-P."/>
            <person name="Labutti K."/>
            <person name="Lapidus A."/>
            <person name="Lindquist E."/>
            <person name="Lipzen A."/>
            <person name="Meier-Kolthoff J.P."/>
            <person name="Ohm R.A."/>
            <person name="Otillar R.P."/>
            <person name="Pangilinan J."/>
            <person name="Peng Y."/>
            <person name="Rokas A."/>
            <person name="Rosa C.A."/>
            <person name="Scheuner C."/>
            <person name="Sibirny A.A."/>
            <person name="Slot J.C."/>
            <person name="Stielow J.B."/>
            <person name="Sun H."/>
            <person name="Kurtzman C.P."/>
            <person name="Blackwell M."/>
            <person name="Grigoriev I.V."/>
            <person name="Jeffries T.W."/>
        </authorList>
    </citation>
    <scope>NUCLEOTIDE SEQUENCE [LARGE SCALE GENOMIC DNA]</scope>
    <source>
        <strain evidence="10">NRRL Y-12698</strain>
    </source>
</reference>
<sequence>MFTPLESGIGALLLQVATTSYLIQCGKIIGISSILTAVWDIAFRTSKPKVRNDSNATDLLTHELSLILGLATSCYFIPWYLPDFSPRVQLDVIRLPMLEQYTTLDHLFTEEHDLFKVIAFSSFLIGFGTKLGSGCTSGHMLSGLSRLSYRSIVATAVFCTTAMTVSFNTLKKNPSFPGDVLTCLNEYGVATECWRVDSHKFFDNQSKLLTLLAAVIVIGYFVMPGMSGSVDKSAIGNSLGSSPILLRMIAAEFSGFVFGCGLFISGMAENLKVLRFLSLGGALFTGDFSSFDPSLLMIILFCIVPNVYLWNFYILPQTNKPVHAKGSKKVEQSNEILPLLHEEFLLVKSTQITPKFLIGNMLFGAGWGLLGICPGPGFLNWVLTFQEDFSGNTAAMTLWYLSFVVGRYTAGLC</sequence>
<gene>
    <name evidence="9" type="ORF">BABINDRAFT_164802</name>
</gene>
<evidence type="ECO:0000256" key="4">
    <source>
        <dbReference type="ARBA" id="ARBA00022519"/>
    </source>
</evidence>
<dbReference type="PANTHER" id="PTHR30574">
    <property type="entry name" value="INNER MEMBRANE PROTEIN YEDE"/>
    <property type="match status" value="1"/>
</dbReference>
<feature type="transmembrane region" description="Helical" evidence="8">
    <location>
        <begin position="295"/>
        <end position="315"/>
    </location>
</feature>
<evidence type="ECO:0000313" key="10">
    <source>
        <dbReference type="Proteomes" id="UP000094336"/>
    </source>
</evidence>
<dbReference type="PANTHER" id="PTHR30574:SF1">
    <property type="entry name" value="SULPHUR TRANSPORT DOMAIN-CONTAINING PROTEIN"/>
    <property type="match status" value="1"/>
</dbReference>
<accession>A0A1E3QZX4</accession>
<dbReference type="InterPro" id="IPR007272">
    <property type="entry name" value="Sulf_transp_TsuA/YedE"/>
</dbReference>
<keyword evidence="5 8" id="KW-0812">Transmembrane</keyword>
<organism evidence="9 10">
    <name type="scientific">Babjeviella inositovora NRRL Y-12698</name>
    <dbReference type="NCBI Taxonomy" id="984486"/>
    <lineage>
        <taxon>Eukaryota</taxon>
        <taxon>Fungi</taxon>
        <taxon>Dikarya</taxon>
        <taxon>Ascomycota</taxon>
        <taxon>Saccharomycotina</taxon>
        <taxon>Pichiomycetes</taxon>
        <taxon>Serinales incertae sedis</taxon>
        <taxon>Babjeviella</taxon>
    </lineage>
</organism>
<dbReference type="GeneID" id="30148136"/>
<evidence type="ECO:0000256" key="1">
    <source>
        <dbReference type="ARBA" id="ARBA00004429"/>
    </source>
</evidence>
<keyword evidence="4" id="KW-0997">Cell inner membrane</keyword>
<dbReference type="Pfam" id="PF04143">
    <property type="entry name" value="Sulf_transp"/>
    <property type="match status" value="1"/>
</dbReference>
<dbReference type="RefSeq" id="XP_018988422.1">
    <property type="nucleotide sequence ID" value="XM_019130283.1"/>
</dbReference>
<keyword evidence="7 8" id="KW-0472">Membrane</keyword>
<feature type="transmembrane region" description="Helical" evidence="8">
    <location>
        <begin position="244"/>
        <end position="268"/>
    </location>
</feature>
<evidence type="ECO:0000256" key="3">
    <source>
        <dbReference type="ARBA" id="ARBA00022475"/>
    </source>
</evidence>
<protein>
    <submittedName>
        <fullName evidence="9">Uncharacterized protein</fullName>
    </submittedName>
</protein>
<proteinExistence type="predicted"/>
<comment type="subcellular location">
    <subcellularLocation>
        <location evidence="1">Cell inner membrane</location>
        <topology evidence="1">Multi-pass membrane protein</topology>
    </subcellularLocation>
</comment>
<dbReference type="AlphaFoldDB" id="A0A1E3QZX4"/>
<feature type="transmembrane region" description="Helical" evidence="8">
    <location>
        <begin position="389"/>
        <end position="410"/>
    </location>
</feature>
<dbReference type="EMBL" id="KV454426">
    <property type="protein sequence ID" value="ODQ83094.1"/>
    <property type="molecule type" value="Genomic_DNA"/>
</dbReference>
<evidence type="ECO:0000256" key="6">
    <source>
        <dbReference type="ARBA" id="ARBA00022989"/>
    </source>
</evidence>
<dbReference type="OrthoDB" id="10254418at2759"/>
<keyword evidence="3" id="KW-1003">Cell membrane</keyword>
<feature type="transmembrane region" description="Helical" evidence="8">
    <location>
        <begin position="114"/>
        <end position="135"/>
    </location>
</feature>